<sequence>MTHGRPTPWHPLLVSPSFIHFAGILTTADHEQPANRAVLVILVPSLRAITICPLSNSLRSAAFPITRKSKFKNVYLPSPAAVKYHSHLTTCPPRHSEEFIEKCGDGHTVLARQCILMALKFRQSWVCFRSLPSKLFRLSDEATVFIAEVVTIRQAVKYIIGRPPKHAKIIADSRSALMSLA</sequence>
<dbReference type="AlphaFoldDB" id="A0A4Y2T457"/>
<protein>
    <submittedName>
        <fullName evidence="1">Uncharacterized protein</fullName>
    </submittedName>
</protein>
<proteinExistence type="predicted"/>
<organism evidence="1 2">
    <name type="scientific">Araneus ventricosus</name>
    <name type="common">Orbweaver spider</name>
    <name type="synonym">Epeira ventricosa</name>
    <dbReference type="NCBI Taxonomy" id="182803"/>
    <lineage>
        <taxon>Eukaryota</taxon>
        <taxon>Metazoa</taxon>
        <taxon>Ecdysozoa</taxon>
        <taxon>Arthropoda</taxon>
        <taxon>Chelicerata</taxon>
        <taxon>Arachnida</taxon>
        <taxon>Araneae</taxon>
        <taxon>Araneomorphae</taxon>
        <taxon>Entelegynae</taxon>
        <taxon>Araneoidea</taxon>
        <taxon>Araneidae</taxon>
        <taxon>Araneus</taxon>
    </lineage>
</organism>
<dbReference type="Proteomes" id="UP000499080">
    <property type="component" value="Unassembled WGS sequence"/>
</dbReference>
<dbReference type="EMBL" id="BGPR01026001">
    <property type="protein sequence ID" value="GBN95372.1"/>
    <property type="molecule type" value="Genomic_DNA"/>
</dbReference>
<name>A0A4Y2T457_ARAVE</name>
<comment type="caution">
    <text evidence="1">The sequence shown here is derived from an EMBL/GenBank/DDBJ whole genome shotgun (WGS) entry which is preliminary data.</text>
</comment>
<evidence type="ECO:0000313" key="2">
    <source>
        <dbReference type="Proteomes" id="UP000499080"/>
    </source>
</evidence>
<keyword evidence="2" id="KW-1185">Reference proteome</keyword>
<accession>A0A4Y2T457</accession>
<gene>
    <name evidence="1" type="ORF">AVEN_144822_1</name>
</gene>
<reference evidence="1 2" key="1">
    <citation type="journal article" date="2019" name="Sci. Rep.">
        <title>Orb-weaving spider Araneus ventricosus genome elucidates the spidroin gene catalogue.</title>
        <authorList>
            <person name="Kono N."/>
            <person name="Nakamura H."/>
            <person name="Ohtoshi R."/>
            <person name="Moran D.A.P."/>
            <person name="Shinohara A."/>
            <person name="Yoshida Y."/>
            <person name="Fujiwara M."/>
            <person name="Mori M."/>
            <person name="Tomita M."/>
            <person name="Arakawa K."/>
        </authorList>
    </citation>
    <scope>NUCLEOTIDE SEQUENCE [LARGE SCALE GENOMIC DNA]</scope>
</reference>
<evidence type="ECO:0000313" key="1">
    <source>
        <dbReference type="EMBL" id="GBN95372.1"/>
    </source>
</evidence>